<dbReference type="SUPFAM" id="SSF74650">
    <property type="entry name" value="Galactose mutarotase-like"/>
    <property type="match status" value="1"/>
</dbReference>
<evidence type="ECO:0000313" key="10">
    <source>
        <dbReference type="EMBL" id="MFC4871770.1"/>
    </source>
</evidence>
<dbReference type="Pfam" id="PF02884">
    <property type="entry name" value="Lyase_8_C"/>
    <property type="match status" value="1"/>
</dbReference>
<dbReference type="InterPro" id="IPR014718">
    <property type="entry name" value="GH-type_carb-bd"/>
</dbReference>
<comment type="caution">
    <text evidence="10">The sequence shown here is derived from an EMBL/GenBank/DDBJ whole genome shotgun (WGS) entry which is preliminary data.</text>
</comment>
<dbReference type="GO" id="GO:0016829">
    <property type="term" value="F:lyase activity"/>
    <property type="evidence" value="ECO:0007669"/>
    <property type="project" value="UniProtKB-KW"/>
</dbReference>
<dbReference type="SUPFAM" id="SSF49863">
    <property type="entry name" value="Hyaluronate lyase-like, C-terminal domain"/>
    <property type="match status" value="1"/>
</dbReference>
<dbReference type="Gene3D" id="2.70.98.10">
    <property type="match status" value="1"/>
</dbReference>
<dbReference type="InterPro" id="IPR011013">
    <property type="entry name" value="Gal_mutarotase_sf_dom"/>
</dbReference>
<keyword evidence="4" id="KW-0732">Signal</keyword>
<feature type="domain" description="Polysaccharide lyase family 8 C-terminal" evidence="8">
    <location>
        <begin position="601"/>
        <end position="666"/>
    </location>
</feature>
<evidence type="ECO:0000256" key="4">
    <source>
        <dbReference type="ARBA" id="ARBA00022729"/>
    </source>
</evidence>
<dbReference type="InterPro" id="IPR011071">
    <property type="entry name" value="Lyase_8-like_C"/>
</dbReference>
<keyword evidence="11" id="KW-1185">Reference proteome</keyword>
<proteinExistence type="inferred from homology"/>
<dbReference type="PANTHER" id="PTHR38481">
    <property type="entry name" value="HYALURONATE LYASE"/>
    <property type="match status" value="1"/>
</dbReference>
<comment type="cofactor">
    <cofactor evidence="1">
        <name>Ca(2+)</name>
        <dbReference type="ChEBI" id="CHEBI:29108"/>
    </cofactor>
</comment>
<sequence>MKNIYHSIKYSFAFFGLVFTLGMGHAQTNEIETLRERLKVDALEHKGFMPRVEQYMKPEFKEAEAYLNTIEADGSWNDVDYHDRDNEWDPLVALNRTLIMAFAYANPKDKLYEDARLLSGAEKALGYWYKVNPVCDNWYKNRIAKQMYLGVIGLLLQDAVDDSLLQKIIEDQTDMPAMTGSNRTLLATSVFYRGVLEKNSERIMSGVKGVIDQVEIGEKEGIQQDYSFHQHGPYLYNGSYGSNFLRETIWMAAMVQGTRFAFTEDYLKVLRDYYFQGTRWMVRKGVLDYNVRGRQVGRPSGFDQRAEILVPQLAYFIKGDPAFQEEYRQSKESILKSRPQVIGNKHFWRSDYTVHHRQDHFTSLRMCSERTIGVEIDVNSENLLGYYLPYGLTYIYRRGDEYEDIFPVWDWARLPGVTNPHEIPVIKGNFSQEVAFVGGVSDGAYGVSAMELDVKATKGRKSWFWFDKEWVALGTDITSESDSLVTTSINQTRLHGEVLVDGEIFPHGEAKIKAPSWIWHDSVAYVFPDSPKELKLEAGEKSGRLNLIFGLGPDSLYRQEVFSVWYEHGIKPINESYAYAVLPGVSPETAKRYTQNPLVNIVSNTSRIQAVAHKDLKITGIVFYEAGGFQAHDNLWLEVNAPCLVLVNHKTEELTISDPTPLLKTLELVLKSGEGEERHVQVSLPRGLDAGKSVAVKNQEK</sequence>
<evidence type="ECO:0000256" key="6">
    <source>
        <dbReference type="ARBA" id="ARBA00023239"/>
    </source>
</evidence>
<dbReference type="InterPro" id="IPR003159">
    <property type="entry name" value="Lyase_8_central_dom"/>
</dbReference>
<accession>A0ABV9SZB8</accession>
<dbReference type="InterPro" id="IPR008929">
    <property type="entry name" value="Chondroitin_lyas"/>
</dbReference>
<dbReference type="RefSeq" id="WP_377063556.1">
    <property type="nucleotide sequence ID" value="NZ_JBHSJJ010000004.1"/>
</dbReference>
<dbReference type="Pfam" id="PF02278">
    <property type="entry name" value="Lyase_8"/>
    <property type="match status" value="1"/>
</dbReference>
<keyword evidence="6 10" id="KW-0456">Lyase</keyword>
<dbReference type="InterPro" id="IPR012970">
    <property type="entry name" value="Lyase_8_alpha_N"/>
</dbReference>
<keyword evidence="5" id="KW-0106">Calcium</keyword>
<dbReference type="SUPFAM" id="SSF48230">
    <property type="entry name" value="Chondroitin AC/alginate lyase"/>
    <property type="match status" value="1"/>
</dbReference>
<evidence type="ECO:0000259" key="8">
    <source>
        <dbReference type="Pfam" id="PF02884"/>
    </source>
</evidence>
<dbReference type="Gene3D" id="1.50.10.100">
    <property type="entry name" value="Chondroitin AC/alginate lyase"/>
    <property type="match status" value="1"/>
</dbReference>
<dbReference type="InterPro" id="IPR004103">
    <property type="entry name" value="Lyase_8_C"/>
</dbReference>
<name>A0ABV9SZB8_9BACT</name>
<evidence type="ECO:0000259" key="7">
    <source>
        <dbReference type="Pfam" id="PF02278"/>
    </source>
</evidence>
<dbReference type="EMBL" id="JBHSJJ010000004">
    <property type="protein sequence ID" value="MFC4871770.1"/>
    <property type="molecule type" value="Genomic_DNA"/>
</dbReference>
<reference evidence="11" key="1">
    <citation type="journal article" date="2019" name="Int. J. Syst. Evol. Microbiol.">
        <title>The Global Catalogue of Microorganisms (GCM) 10K type strain sequencing project: providing services to taxonomists for standard genome sequencing and annotation.</title>
        <authorList>
            <consortium name="The Broad Institute Genomics Platform"/>
            <consortium name="The Broad Institute Genome Sequencing Center for Infectious Disease"/>
            <person name="Wu L."/>
            <person name="Ma J."/>
        </authorList>
    </citation>
    <scope>NUCLEOTIDE SEQUENCE [LARGE SCALE GENOMIC DNA]</scope>
    <source>
        <strain evidence="11">CGMCC 4.7466</strain>
    </source>
</reference>
<feature type="domain" description="Polysaccharide lyase family 8 central" evidence="7">
    <location>
        <begin position="344"/>
        <end position="586"/>
    </location>
</feature>
<dbReference type="Gene3D" id="2.60.220.10">
    <property type="entry name" value="Polysaccharide lyase family 8-like, C-terminal"/>
    <property type="match status" value="1"/>
</dbReference>
<evidence type="ECO:0000313" key="11">
    <source>
        <dbReference type="Proteomes" id="UP001595818"/>
    </source>
</evidence>
<evidence type="ECO:0000256" key="5">
    <source>
        <dbReference type="ARBA" id="ARBA00022837"/>
    </source>
</evidence>
<protein>
    <submittedName>
        <fullName evidence="10">Polysaccharide lyase family 8 super-sandwich domain-containing protein</fullName>
    </submittedName>
</protein>
<dbReference type="InterPro" id="IPR038970">
    <property type="entry name" value="Lyase_8"/>
</dbReference>
<dbReference type="Proteomes" id="UP001595818">
    <property type="component" value="Unassembled WGS sequence"/>
</dbReference>
<evidence type="ECO:0000259" key="9">
    <source>
        <dbReference type="Pfam" id="PF08124"/>
    </source>
</evidence>
<dbReference type="PANTHER" id="PTHR38481:SF1">
    <property type="entry name" value="HYALURONATE LYASE"/>
    <property type="match status" value="1"/>
</dbReference>
<gene>
    <name evidence="10" type="ORF">ACFPFU_08745</name>
</gene>
<feature type="domain" description="Polysaccharide lyase 8 N-terminal alpha-helical" evidence="9">
    <location>
        <begin position="53"/>
        <end position="304"/>
    </location>
</feature>
<dbReference type="Pfam" id="PF08124">
    <property type="entry name" value="Lyase_8_N"/>
    <property type="match status" value="1"/>
</dbReference>
<evidence type="ECO:0000256" key="1">
    <source>
        <dbReference type="ARBA" id="ARBA00001913"/>
    </source>
</evidence>
<evidence type="ECO:0000256" key="3">
    <source>
        <dbReference type="ARBA" id="ARBA00011245"/>
    </source>
</evidence>
<organism evidence="10 11">
    <name type="scientific">Negadavirga shengliensis</name>
    <dbReference type="NCBI Taxonomy" id="1389218"/>
    <lineage>
        <taxon>Bacteria</taxon>
        <taxon>Pseudomonadati</taxon>
        <taxon>Bacteroidota</taxon>
        <taxon>Cytophagia</taxon>
        <taxon>Cytophagales</taxon>
        <taxon>Cyclobacteriaceae</taxon>
        <taxon>Negadavirga</taxon>
    </lineage>
</organism>
<comment type="subunit">
    <text evidence="3">Monomer.</text>
</comment>
<evidence type="ECO:0000256" key="2">
    <source>
        <dbReference type="ARBA" id="ARBA00006699"/>
    </source>
</evidence>
<comment type="similarity">
    <text evidence="2">Belongs to the polysaccharide lyase 8 family.</text>
</comment>